<dbReference type="PANTHER" id="PTHR43394">
    <property type="entry name" value="ATP-DEPENDENT PERMEASE MDL1, MITOCHONDRIAL"/>
    <property type="match status" value="1"/>
</dbReference>
<evidence type="ECO:0000259" key="13">
    <source>
        <dbReference type="PROSITE" id="PS50929"/>
    </source>
</evidence>
<dbReference type="InterPro" id="IPR011527">
    <property type="entry name" value="ABC1_TM_dom"/>
</dbReference>
<keyword evidence="3" id="KW-1003">Cell membrane</keyword>
<dbReference type="Pfam" id="PF00664">
    <property type="entry name" value="ABC_membrane"/>
    <property type="match status" value="1"/>
</dbReference>
<evidence type="ECO:0000313" key="15">
    <source>
        <dbReference type="Proteomes" id="UP000292235"/>
    </source>
</evidence>
<keyword evidence="9 11" id="KW-0472">Membrane</keyword>
<dbReference type="SUPFAM" id="SSF90123">
    <property type="entry name" value="ABC transporter transmembrane region"/>
    <property type="match status" value="1"/>
</dbReference>
<dbReference type="AlphaFoldDB" id="A0A4P6Q2R2"/>
<accession>A0A4P6Q2R2</accession>
<evidence type="ECO:0000256" key="1">
    <source>
        <dbReference type="ARBA" id="ARBA00004429"/>
    </source>
</evidence>
<organism evidence="14 15">
    <name type="scientific">Streptomonospora litoralis</name>
    <dbReference type="NCBI Taxonomy" id="2498135"/>
    <lineage>
        <taxon>Bacteria</taxon>
        <taxon>Bacillati</taxon>
        <taxon>Actinomycetota</taxon>
        <taxon>Actinomycetes</taxon>
        <taxon>Streptosporangiales</taxon>
        <taxon>Nocardiopsidaceae</taxon>
        <taxon>Streptomonospora</taxon>
    </lineage>
</organism>
<dbReference type="GO" id="GO:0015421">
    <property type="term" value="F:ABC-type oligopeptide transporter activity"/>
    <property type="evidence" value="ECO:0007669"/>
    <property type="project" value="TreeGrafter"/>
</dbReference>
<keyword evidence="5 11" id="KW-0812">Transmembrane</keyword>
<dbReference type="InterPro" id="IPR003593">
    <property type="entry name" value="AAA+_ATPase"/>
</dbReference>
<feature type="transmembrane region" description="Helical" evidence="11">
    <location>
        <begin position="20"/>
        <end position="41"/>
    </location>
</feature>
<dbReference type="InterPro" id="IPR036640">
    <property type="entry name" value="ABC1_TM_sf"/>
</dbReference>
<dbReference type="Gene3D" id="3.40.50.300">
    <property type="entry name" value="P-loop containing nucleotide triphosphate hydrolases"/>
    <property type="match status" value="1"/>
</dbReference>
<dbReference type="GO" id="GO:0016887">
    <property type="term" value="F:ATP hydrolysis activity"/>
    <property type="evidence" value="ECO:0007669"/>
    <property type="project" value="InterPro"/>
</dbReference>
<evidence type="ECO:0000256" key="3">
    <source>
        <dbReference type="ARBA" id="ARBA00022475"/>
    </source>
</evidence>
<evidence type="ECO:0000256" key="8">
    <source>
        <dbReference type="ARBA" id="ARBA00022989"/>
    </source>
</evidence>
<keyword evidence="6" id="KW-0547">Nucleotide-binding</keyword>
<evidence type="ECO:0000256" key="6">
    <source>
        <dbReference type="ARBA" id="ARBA00022741"/>
    </source>
</evidence>
<keyword evidence="15" id="KW-1185">Reference proteome</keyword>
<dbReference type="PROSITE" id="PS50893">
    <property type="entry name" value="ABC_TRANSPORTER_2"/>
    <property type="match status" value="1"/>
</dbReference>
<comment type="similarity">
    <text evidence="10">Belongs to the ABC transporter superfamily. Siderophore-Fe(3+) uptake transporter (SIUT) (TC 3.A.1.21) family.</text>
</comment>
<evidence type="ECO:0000259" key="12">
    <source>
        <dbReference type="PROSITE" id="PS50893"/>
    </source>
</evidence>
<keyword evidence="14" id="KW-0378">Hydrolase</keyword>
<feature type="transmembrane region" description="Helical" evidence="11">
    <location>
        <begin position="53"/>
        <end position="75"/>
    </location>
</feature>
<keyword evidence="8 11" id="KW-1133">Transmembrane helix</keyword>
<dbReference type="PANTHER" id="PTHR43394:SF1">
    <property type="entry name" value="ATP-BINDING CASSETTE SUB-FAMILY B MEMBER 10, MITOCHONDRIAL"/>
    <property type="match status" value="1"/>
</dbReference>
<dbReference type="Pfam" id="PF00005">
    <property type="entry name" value="ABC_tran"/>
    <property type="match status" value="1"/>
</dbReference>
<feature type="transmembrane region" description="Helical" evidence="11">
    <location>
        <begin position="275"/>
        <end position="293"/>
    </location>
</feature>
<evidence type="ECO:0000256" key="4">
    <source>
        <dbReference type="ARBA" id="ARBA00022519"/>
    </source>
</evidence>
<dbReference type="InterPro" id="IPR027417">
    <property type="entry name" value="P-loop_NTPase"/>
</dbReference>
<keyword evidence="2" id="KW-0813">Transport</keyword>
<name>A0A4P6Q2R2_9ACTN</name>
<protein>
    <submittedName>
        <fullName evidence="14">Multidrug export ATP-binding/permease protein</fullName>
        <ecNumber evidence="14">3.6.3.-</ecNumber>
    </submittedName>
</protein>
<evidence type="ECO:0000256" key="7">
    <source>
        <dbReference type="ARBA" id="ARBA00022840"/>
    </source>
</evidence>
<dbReference type="GO" id="GO:0005886">
    <property type="term" value="C:plasma membrane"/>
    <property type="evidence" value="ECO:0007669"/>
    <property type="project" value="UniProtKB-SubCell"/>
</dbReference>
<sequence length="584" mass="61296">MSDQVEWRVRDHLRPHRRRLAAVLVLTIVSSALMLAQPMLLSRLVGTLTDAGAAVLPPAALLVAAALGGALLGAWRTYLLQSTGEEFILGLRKALYRRLLRLRAAEYDERSSGDLLSRLGTDTTVLRSALTSGMFSLVSAGLTIAGAVVLMAYISPVLFGAAMASLLIGAAVVFSMGGAVRRASTQAQTNVGLMTVAMERALSAVRTIRACEGTEREVAELDSAATRARDSGVRIAALQAMASPAIATSAQIGLMLVLVLGGYRVAAGHLELGDLAAFMMYMFMLITPVVQAASGYTQVQAGLAALDRVREILKLPEEAADEPGTGGGPIAPATPAAPLIEFASVTLTYPNGVTALRDVDLAIAAGSRVAIVGLSGSGKSTVLSLIERFYTADSGTVRFRGHDVAELPRSSIRSQIAYVEQDAPLIAGTIARNLRLGRPDAAAERMAAALRGAGLDEFAESGGEVGGRSVGDGGALLSGGQRQRLTWARALLMERPLLVLDEPTASVDARTEGLLQDALDNVPSGTTTIVVAHRLATVMGADRIIVMDQGRVVDSGTHEELLDRNDLYRELASRQMLAADAVRG</sequence>
<dbReference type="SMART" id="SM00382">
    <property type="entry name" value="AAA"/>
    <property type="match status" value="1"/>
</dbReference>
<dbReference type="Proteomes" id="UP000292235">
    <property type="component" value="Chromosome"/>
</dbReference>
<feature type="domain" description="ABC transporter" evidence="12">
    <location>
        <begin position="340"/>
        <end position="574"/>
    </location>
</feature>
<dbReference type="EC" id="3.6.3.-" evidence="14"/>
<dbReference type="KEGG" id="strr:EKD16_06380"/>
<evidence type="ECO:0000256" key="11">
    <source>
        <dbReference type="SAM" id="Phobius"/>
    </source>
</evidence>
<dbReference type="InterPro" id="IPR039421">
    <property type="entry name" value="Type_1_exporter"/>
</dbReference>
<dbReference type="InterPro" id="IPR003439">
    <property type="entry name" value="ABC_transporter-like_ATP-bd"/>
</dbReference>
<evidence type="ECO:0000256" key="2">
    <source>
        <dbReference type="ARBA" id="ARBA00022448"/>
    </source>
</evidence>
<dbReference type="InterPro" id="IPR017871">
    <property type="entry name" value="ABC_transporter-like_CS"/>
</dbReference>
<evidence type="ECO:0000256" key="9">
    <source>
        <dbReference type="ARBA" id="ARBA00023136"/>
    </source>
</evidence>
<dbReference type="CDD" id="cd18551">
    <property type="entry name" value="ABC_6TM_LmrA_like"/>
    <property type="match status" value="1"/>
</dbReference>
<dbReference type="GO" id="GO:0005524">
    <property type="term" value="F:ATP binding"/>
    <property type="evidence" value="ECO:0007669"/>
    <property type="project" value="UniProtKB-KW"/>
</dbReference>
<dbReference type="SUPFAM" id="SSF52540">
    <property type="entry name" value="P-loop containing nucleoside triphosphate hydrolases"/>
    <property type="match status" value="1"/>
</dbReference>
<reference evidence="14 15" key="1">
    <citation type="submission" date="2019-02" db="EMBL/GenBank/DDBJ databases">
        <authorList>
            <person name="Khodamoradi S."/>
            <person name="Hahnke R.L."/>
            <person name="Kaempfer P."/>
            <person name="Schumann P."/>
            <person name="Rohde M."/>
            <person name="Steinert M."/>
            <person name="Luzhetskyy A."/>
            <person name="Wink J."/>
            <person name="Ruckert C."/>
        </authorList>
    </citation>
    <scope>NUCLEOTIDE SEQUENCE [LARGE SCALE GENOMIC DNA]</scope>
    <source>
        <strain evidence="14 15">M2</strain>
    </source>
</reference>
<dbReference type="FunFam" id="3.40.50.300:FF:000221">
    <property type="entry name" value="Multidrug ABC transporter ATP-binding protein"/>
    <property type="match status" value="1"/>
</dbReference>
<dbReference type="RefSeq" id="WP_131097504.1">
    <property type="nucleotide sequence ID" value="NZ_CP036455.1"/>
</dbReference>
<dbReference type="Gene3D" id="1.20.1560.10">
    <property type="entry name" value="ABC transporter type 1, transmembrane domain"/>
    <property type="match status" value="1"/>
</dbReference>
<gene>
    <name evidence="14" type="ORF">EKD16_06380</name>
</gene>
<keyword evidence="4" id="KW-0997">Cell inner membrane</keyword>
<feature type="transmembrane region" description="Helical" evidence="11">
    <location>
        <begin position="134"/>
        <end position="154"/>
    </location>
</feature>
<evidence type="ECO:0000256" key="5">
    <source>
        <dbReference type="ARBA" id="ARBA00022692"/>
    </source>
</evidence>
<keyword evidence="7 14" id="KW-0067">ATP-binding</keyword>
<dbReference type="EMBL" id="CP036455">
    <property type="protein sequence ID" value="QBI53074.1"/>
    <property type="molecule type" value="Genomic_DNA"/>
</dbReference>
<dbReference type="PROSITE" id="PS50929">
    <property type="entry name" value="ABC_TM1F"/>
    <property type="match status" value="1"/>
</dbReference>
<proteinExistence type="inferred from homology"/>
<evidence type="ECO:0000256" key="10">
    <source>
        <dbReference type="ARBA" id="ARBA00023455"/>
    </source>
</evidence>
<comment type="subcellular location">
    <subcellularLocation>
        <location evidence="1">Cell inner membrane</location>
        <topology evidence="1">Multi-pass membrane protein</topology>
    </subcellularLocation>
</comment>
<dbReference type="OrthoDB" id="9806127at2"/>
<feature type="transmembrane region" description="Helical" evidence="11">
    <location>
        <begin position="160"/>
        <end position="180"/>
    </location>
</feature>
<feature type="domain" description="ABC transmembrane type-1" evidence="13">
    <location>
        <begin position="21"/>
        <end position="301"/>
    </location>
</feature>
<feature type="transmembrane region" description="Helical" evidence="11">
    <location>
        <begin position="236"/>
        <end position="263"/>
    </location>
</feature>
<evidence type="ECO:0000313" key="14">
    <source>
        <dbReference type="EMBL" id="QBI53074.1"/>
    </source>
</evidence>
<dbReference type="PROSITE" id="PS00211">
    <property type="entry name" value="ABC_TRANSPORTER_1"/>
    <property type="match status" value="1"/>
</dbReference>